<name>A0A023X0Z5_RUBRA</name>
<dbReference type="AlphaFoldDB" id="A0A023X0Z5"/>
<proteinExistence type="predicted"/>
<organism evidence="1 3">
    <name type="scientific">Rubrobacter radiotolerans</name>
    <name type="common">Arthrobacter radiotolerans</name>
    <dbReference type="NCBI Taxonomy" id="42256"/>
    <lineage>
        <taxon>Bacteria</taxon>
        <taxon>Bacillati</taxon>
        <taxon>Actinomycetota</taxon>
        <taxon>Rubrobacteria</taxon>
        <taxon>Rubrobacterales</taxon>
        <taxon>Rubrobacteraceae</taxon>
        <taxon>Rubrobacter</taxon>
    </lineage>
</organism>
<dbReference type="RefSeq" id="WP_143533831.1">
    <property type="nucleotide sequence ID" value="NZ_CP007514.1"/>
</dbReference>
<dbReference type="OrthoDB" id="5244606at2"/>
<dbReference type="Proteomes" id="UP001281130">
    <property type="component" value="Unassembled WGS sequence"/>
</dbReference>
<dbReference type="STRING" id="42256.RradSPS_0603"/>
<dbReference type="HOGENOM" id="CLU_2169202_0_0_11"/>
<reference evidence="2" key="2">
    <citation type="submission" date="2023-11" db="EMBL/GenBank/DDBJ databases">
        <title>MicrobeMod: A computational toolkit for identifying prokaryotic methylation and restriction-modification with nanopore sequencing.</title>
        <authorList>
            <person name="Crits-Christoph A."/>
            <person name="Kang S.C."/>
            <person name="Lee H."/>
            <person name="Ostrov N."/>
        </authorList>
    </citation>
    <scope>NUCLEOTIDE SEQUENCE</scope>
    <source>
        <strain evidence="2">ATCC 51242</strain>
    </source>
</reference>
<evidence type="ECO:0000313" key="1">
    <source>
        <dbReference type="EMBL" id="AHY45886.1"/>
    </source>
</evidence>
<sequence>MDNKQQKRINEAAEKFAEAVRESYQSVADRAVDAQEMNAQLTQSFFNGVINNLQSQAEANRSLAQDLVEHQQKQREATQAMFQQSMNAYTDFLSSMFAYTERNLDRAKQDAKDARK</sequence>
<dbReference type="KEGG" id="rrd:RradSPS_0603"/>
<reference evidence="1 3" key="1">
    <citation type="submission" date="2014-03" db="EMBL/GenBank/DDBJ databases">
        <title>Complete genome sequence of the Radio-Resistant Rubrobacter radiotolerans RSPS-4.</title>
        <authorList>
            <person name="Egas C.C."/>
            <person name="Barroso C.C."/>
            <person name="Froufe H.J.C."/>
            <person name="Pacheco J.J."/>
            <person name="Albuquerque L.L."/>
            <person name="da Costa M.M.S."/>
        </authorList>
    </citation>
    <scope>NUCLEOTIDE SEQUENCE [LARGE SCALE GENOMIC DNA]</scope>
    <source>
        <strain evidence="1 3">RSPS-4</strain>
    </source>
</reference>
<evidence type="ECO:0000313" key="2">
    <source>
        <dbReference type="EMBL" id="MDX5893299.1"/>
    </source>
</evidence>
<evidence type="ECO:0008006" key="4">
    <source>
        <dbReference type="Google" id="ProtNLM"/>
    </source>
</evidence>
<accession>A0A023X0Z5</accession>
<dbReference type="Proteomes" id="UP000025229">
    <property type="component" value="Chromosome"/>
</dbReference>
<dbReference type="EMBL" id="JAWXXX010000001">
    <property type="protein sequence ID" value="MDX5893299.1"/>
    <property type="molecule type" value="Genomic_DNA"/>
</dbReference>
<protein>
    <recommendedName>
        <fullName evidence="4">Phasin protein</fullName>
    </recommendedName>
</protein>
<keyword evidence="3" id="KW-1185">Reference proteome</keyword>
<gene>
    <name evidence="1" type="ORF">RradSPS_0603</name>
    <name evidence="2" type="ORF">SIL72_04570</name>
</gene>
<dbReference type="EMBL" id="CP007514">
    <property type="protein sequence ID" value="AHY45886.1"/>
    <property type="molecule type" value="Genomic_DNA"/>
</dbReference>
<evidence type="ECO:0000313" key="3">
    <source>
        <dbReference type="Proteomes" id="UP000025229"/>
    </source>
</evidence>